<evidence type="ECO:0000313" key="1">
    <source>
        <dbReference type="EMBL" id="GGN75244.1"/>
    </source>
</evidence>
<evidence type="ECO:0000313" key="2">
    <source>
        <dbReference type="Proteomes" id="UP000600365"/>
    </source>
</evidence>
<protein>
    <recommendedName>
        <fullName evidence="3">Knr4/Smi1-like domain-containing protein</fullName>
    </recommendedName>
</protein>
<reference evidence="1 2" key="1">
    <citation type="journal article" date="2014" name="Int. J. Syst. Evol. Microbiol.">
        <title>Complete genome sequence of Corynebacterium casei LMG S-19264T (=DSM 44701T), isolated from a smear-ripened cheese.</title>
        <authorList>
            <consortium name="US DOE Joint Genome Institute (JGI-PGF)"/>
            <person name="Walter F."/>
            <person name="Albersmeier A."/>
            <person name="Kalinowski J."/>
            <person name="Ruckert C."/>
        </authorList>
    </citation>
    <scope>NUCLEOTIDE SEQUENCE [LARGE SCALE GENOMIC DNA]</scope>
    <source>
        <strain evidence="1 2">CGMCC 4.7111</strain>
    </source>
</reference>
<sequence>MNRLLGFAMVWAAVMGSITLGAGASGEDRLMSLVAALPAWGYVGFRAMREIRGIKEDNRLARMRREERKSMGRDELLDAVARLVARGPQSLECGVAGHGAGHLCLAVSGKVALADLVEGISARYGSSRNLAMGGYADPTADATTGRPLLTPFGTHVVDMRAWAYGSWWIGAGTVDGDDGARRMVLVAERAAPSPDALPEGTSWVDSLLRATGWAARDAAQPWAEIEAELGTELPSDYKQLCQAFGAGEFSQVVSVLCSDETRVADLLRKWRVLLENDDPSDGPFAPYRIHEPGTTGGLIPWGNSRAADTFFWQVTDGPVDAWPVLANMEDAENWHRYEMAATEFLYRILTDPRFRPYSVADAVPEPFFEPA</sequence>
<accession>A0A917Y832</accession>
<comment type="caution">
    <text evidence="1">The sequence shown here is derived from an EMBL/GenBank/DDBJ whole genome shotgun (WGS) entry which is preliminary data.</text>
</comment>
<dbReference type="Proteomes" id="UP000600365">
    <property type="component" value="Unassembled WGS sequence"/>
</dbReference>
<dbReference type="SUPFAM" id="SSF160631">
    <property type="entry name" value="SMI1/KNR4-like"/>
    <property type="match status" value="1"/>
</dbReference>
<evidence type="ECO:0008006" key="3">
    <source>
        <dbReference type="Google" id="ProtNLM"/>
    </source>
</evidence>
<dbReference type="InterPro" id="IPR037883">
    <property type="entry name" value="Knr4/Smi1-like_sf"/>
</dbReference>
<dbReference type="RefSeq" id="WP_189188749.1">
    <property type="nucleotide sequence ID" value="NZ_BMMM01000010.1"/>
</dbReference>
<name>A0A917Y832_9ACTN</name>
<dbReference type="AlphaFoldDB" id="A0A917Y832"/>
<keyword evidence="2" id="KW-1185">Reference proteome</keyword>
<dbReference type="Pfam" id="PF14568">
    <property type="entry name" value="SUKH_6"/>
    <property type="match status" value="1"/>
</dbReference>
<dbReference type="EMBL" id="BMMM01000010">
    <property type="protein sequence ID" value="GGN75244.1"/>
    <property type="molecule type" value="Genomic_DNA"/>
</dbReference>
<proteinExistence type="predicted"/>
<gene>
    <name evidence="1" type="ORF">GCM10011579_055120</name>
</gene>
<organism evidence="1 2">
    <name type="scientific">Streptomyces albiflavescens</name>
    <dbReference type="NCBI Taxonomy" id="1623582"/>
    <lineage>
        <taxon>Bacteria</taxon>
        <taxon>Bacillati</taxon>
        <taxon>Actinomycetota</taxon>
        <taxon>Actinomycetes</taxon>
        <taxon>Kitasatosporales</taxon>
        <taxon>Streptomycetaceae</taxon>
        <taxon>Streptomyces</taxon>
    </lineage>
</organism>